<dbReference type="Pfam" id="PF06330">
    <property type="entry name" value="TRI5"/>
    <property type="match status" value="1"/>
</dbReference>
<proteinExistence type="inferred from homology"/>
<gene>
    <name evidence="3" type="ORF">EJ08DRAFT_703478</name>
</gene>
<comment type="similarity">
    <text evidence="1">Belongs to the trichodiene synthase family.</text>
</comment>
<organism evidence="3 4">
    <name type="scientific">Tothia fuscella</name>
    <dbReference type="NCBI Taxonomy" id="1048955"/>
    <lineage>
        <taxon>Eukaryota</taxon>
        <taxon>Fungi</taxon>
        <taxon>Dikarya</taxon>
        <taxon>Ascomycota</taxon>
        <taxon>Pezizomycotina</taxon>
        <taxon>Dothideomycetes</taxon>
        <taxon>Pleosporomycetidae</taxon>
        <taxon>Venturiales</taxon>
        <taxon>Cylindrosympodiaceae</taxon>
        <taxon>Tothia</taxon>
    </lineage>
</organism>
<protein>
    <submittedName>
        <fullName evidence="3">Terpenoid synthase</fullName>
    </submittedName>
</protein>
<evidence type="ECO:0000313" key="3">
    <source>
        <dbReference type="EMBL" id="KAF2417113.1"/>
    </source>
</evidence>
<dbReference type="EMBL" id="MU007144">
    <property type="protein sequence ID" value="KAF2417113.1"/>
    <property type="molecule type" value="Genomic_DNA"/>
</dbReference>
<evidence type="ECO:0000256" key="2">
    <source>
        <dbReference type="ARBA" id="ARBA00023239"/>
    </source>
</evidence>
<name>A0A9P4TS49_9PEZI</name>
<comment type="caution">
    <text evidence="3">The sequence shown here is derived from an EMBL/GenBank/DDBJ whole genome shotgun (WGS) entry which is preliminary data.</text>
</comment>
<dbReference type="GO" id="GO:0016838">
    <property type="term" value="F:carbon-oxygen lyase activity, acting on phosphates"/>
    <property type="evidence" value="ECO:0007669"/>
    <property type="project" value="InterPro"/>
</dbReference>
<accession>A0A9P4TS49</accession>
<dbReference type="Gene3D" id="1.10.600.10">
    <property type="entry name" value="Farnesyl Diphosphate Synthase"/>
    <property type="match status" value="1"/>
</dbReference>
<keyword evidence="4" id="KW-1185">Reference proteome</keyword>
<dbReference type="InterPro" id="IPR024652">
    <property type="entry name" value="Trichodiene_synth"/>
</dbReference>
<dbReference type="InterPro" id="IPR008949">
    <property type="entry name" value="Isoprenoid_synthase_dom_sf"/>
</dbReference>
<evidence type="ECO:0000256" key="1">
    <source>
        <dbReference type="ARBA" id="ARBA00007946"/>
    </source>
</evidence>
<sequence>MNVDPKKLEACLRKIAGMVVFCWVKANMELTATLSIDYSPFYALNIYRSIADFFNSSWMEQYRFSGYQGAHEYPDYLHRLNGFGDGVGGTIFPVD</sequence>
<reference evidence="3" key="1">
    <citation type="journal article" date="2020" name="Stud. Mycol.">
        <title>101 Dothideomycetes genomes: a test case for predicting lifestyles and emergence of pathogens.</title>
        <authorList>
            <person name="Haridas S."/>
            <person name="Albert R."/>
            <person name="Binder M."/>
            <person name="Bloem J."/>
            <person name="Labutti K."/>
            <person name="Salamov A."/>
            <person name="Andreopoulos B."/>
            <person name="Baker S."/>
            <person name="Barry K."/>
            <person name="Bills G."/>
            <person name="Bluhm B."/>
            <person name="Cannon C."/>
            <person name="Castanera R."/>
            <person name="Culley D."/>
            <person name="Daum C."/>
            <person name="Ezra D."/>
            <person name="Gonzalez J."/>
            <person name="Henrissat B."/>
            <person name="Kuo A."/>
            <person name="Liang C."/>
            <person name="Lipzen A."/>
            <person name="Lutzoni F."/>
            <person name="Magnuson J."/>
            <person name="Mondo S."/>
            <person name="Nolan M."/>
            <person name="Ohm R."/>
            <person name="Pangilinan J."/>
            <person name="Park H.-J."/>
            <person name="Ramirez L."/>
            <person name="Alfaro M."/>
            <person name="Sun H."/>
            <person name="Tritt A."/>
            <person name="Yoshinaga Y."/>
            <person name="Zwiers L.-H."/>
            <person name="Turgeon B."/>
            <person name="Goodwin S."/>
            <person name="Spatafora J."/>
            <person name="Crous P."/>
            <person name="Grigoriev I."/>
        </authorList>
    </citation>
    <scope>NUCLEOTIDE SEQUENCE</scope>
    <source>
        <strain evidence="3">CBS 130266</strain>
    </source>
</reference>
<dbReference type="Proteomes" id="UP000800235">
    <property type="component" value="Unassembled WGS sequence"/>
</dbReference>
<evidence type="ECO:0000313" key="4">
    <source>
        <dbReference type="Proteomes" id="UP000800235"/>
    </source>
</evidence>
<dbReference type="AlphaFoldDB" id="A0A9P4TS49"/>
<keyword evidence="2" id="KW-0456">Lyase</keyword>
<dbReference type="OrthoDB" id="2998174at2759"/>